<comment type="domain">
    <text evidence="10">The VLRF1 domain mediates binding to the 60S ribosomal subunit.</text>
</comment>
<keyword evidence="7 10" id="KW-0378">Hydrolase</keyword>
<comment type="caution">
    <text evidence="13">The sequence shown here is derived from an EMBL/GenBank/DDBJ whole genome shotgun (WGS) entry which is preliminary data.</text>
</comment>
<evidence type="ECO:0000256" key="6">
    <source>
        <dbReference type="ARBA" id="ARBA00022759"/>
    </source>
</evidence>
<evidence type="ECO:0000256" key="2">
    <source>
        <dbReference type="ARBA" id="ARBA00009262"/>
    </source>
</evidence>
<dbReference type="InterPro" id="IPR041175">
    <property type="entry name" value="VLRF1/Vms1"/>
</dbReference>
<reference evidence="13 14" key="1">
    <citation type="journal article" date="2016" name="Mol. Biol. Evol.">
        <title>Genome-Wide Survey of Gut Fungi (Harpellales) Reveals the First Horizontally Transferred Ubiquitin Gene from a Mosquito Host.</title>
        <authorList>
            <person name="Wang Y."/>
            <person name="White M.M."/>
            <person name="Kvist S."/>
            <person name="Moncalvo J.M."/>
        </authorList>
    </citation>
    <scope>NUCLEOTIDE SEQUENCE [LARGE SCALE GENOMIC DNA]</scope>
    <source>
        <strain evidence="13 14">ALG-7-W6</strain>
    </source>
</reference>
<accession>A0A1R0GZZ9</accession>
<dbReference type="AlphaFoldDB" id="A0A1R0GZZ9"/>
<dbReference type="GO" id="GO:0016787">
    <property type="term" value="F:hydrolase activity"/>
    <property type="evidence" value="ECO:0007669"/>
    <property type="project" value="UniProtKB-KW"/>
</dbReference>
<feature type="region of interest" description="Disordered" evidence="11">
    <location>
        <begin position="258"/>
        <end position="284"/>
    </location>
</feature>
<dbReference type="Pfam" id="PF18826">
    <property type="entry name" value="bVLRF1"/>
    <property type="match status" value="1"/>
</dbReference>
<feature type="region of interest" description="Disordered" evidence="11">
    <location>
        <begin position="387"/>
        <end position="415"/>
    </location>
</feature>
<evidence type="ECO:0000259" key="12">
    <source>
        <dbReference type="PROSITE" id="PS52044"/>
    </source>
</evidence>
<feature type="active site" evidence="10">
    <location>
        <position position="269"/>
    </location>
</feature>
<feature type="compositionally biased region" description="Basic and acidic residues" evidence="11">
    <location>
        <begin position="601"/>
        <end position="617"/>
    </location>
</feature>
<evidence type="ECO:0000256" key="11">
    <source>
        <dbReference type="SAM" id="MobiDB-lite"/>
    </source>
</evidence>
<feature type="region of interest" description="Disordered" evidence="11">
    <location>
        <begin position="554"/>
        <end position="664"/>
    </location>
</feature>
<dbReference type="EMBL" id="LSSL01001505">
    <property type="protein sequence ID" value="OLY82473.1"/>
    <property type="molecule type" value="Genomic_DNA"/>
</dbReference>
<dbReference type="Proteomes" id="UP000187455">
    <property type="component" value="Unassembled WGS sequence"/>
</dbReference>
<keyword evidence="5" id="KW-0677">Repeat</keyword>
<evidence type="ECO:0000256" key="4">
    <source>
        <dbReference type="ARBA" id="ARBA00022722"/>
    </source>
</evidence>
<evidence type="ECO:0000256" key="9">
    <source>
        <dbReference type="ARBA" id="ARBA00023054"/>
    </source>
</evidence>
<feature type="compositionally biased region" description="Polar residues" evidence="11">
    <location>
        <begin position="387"/>
        <end position="406"/>
    </location>
</feature>
<keyword evidence="4 10" id="KW-0540">Nuclease</keyword>
<evidence type="ECO:0000256" key="3">
    <source>
        <dbReference type="ARBA" id="ARBA00022490"/>
    </source>
</evidence>
<dbReference type="PANTHER" id="PTHR16036">
    <property type="entry name" value="ANKYRIN REPEAT AND ZINC FINGER DOMAIN-CONTAINING PROTEIN 1"/>
    <property type="match status" value="1"/>
</dbReference>
<dbReference type="STRING" id="133383.A0A1R0GZZ9"/>
<organism evidence="13 14">
    <name type="scientific">Smittium mucronatum</name>
    <dbReference type="NCBI Taxonomy" id="133383"/>
    <lineage>
        <taxon>Eukaryota</taxon>
        <taxon>Fungi</taxon>
        <taxon>Fungi incertae sedis</taxon>
        <taxon>Zoopagomycota</taxon>
        <taxon>Kickxellomycotina</taxon>
        <taxon>Harpellomycetes</taxon>
        <taxon>Harpellales</taxon>
        <taxon>Legeriomycetaceae</taxon>
        <taxon>Smittium</taxon>
    </lineage>
</organism>
<sequence length="695" mass="77509">MSVNKISAFKIFNIPNSILDSILLDPRFEKQGVSAQNIHLQNKKRLEAIKAQNVMLIPDSNSCTLCGEVVFDSFLEQREHYKSPIHLKNLELKMAAQDSSPLSSEISIGNDANSTLLHPKKLVASDIGYSETAGIDPSLFEDYLKTDDFIASRVWFSTNAVSDSVQILDPAVPRPPTKLTQYGIFKAVLFDKKSKSLQQPSILSELKSLQLSNLEKNGKNTSAEKIYWSILLLSGGHFAAGVFDNQTGKLVAHKTIHRYTTRKKQGKSQSSHDNAKNQHAKSAGAQLRRYNEQKLLDEIKDTLNSWKQYLMMSSRIFQSTSKASRRVFFGHESSVVPYDSPTIRICPLQVKRPTLDEVSRVYGLLSCVFTRSVDYIQPTVTAPKSINSNIAVPDQSEAQDYSSSSDLESDGTLDPEPRPELVAFLYEAASMIQDKDKTNEQVIDFLKTNKSTLLDAFLDPATELRYLEKCPLVNGSRSPTLLFLAAMYERPESILFLLDHGDDPSITNGHPPMYSGGKTAYEMSPSRPIRDVFRKYRFDNEVVFEPADDFSEWNSSRIPKGWKEPDPVKLQPHPQKDTKVKQKKAPKPKPISQPPSNTGSKSDHKQIETSNNKKSEIKQSGILNSLKSKPSEPRRNMSRLTPNSQFSVSSGKTLATGSGLQNNRLTTNALQGDLAAQRELRAKAAEARLAKLGGK</sequence>
<keyword evidence="6 10" id="KW-0255">Endonuclease</keyword>
<dbReference type="GO" id="GO:0005737">
    <property type="term" value="C:cytoplasm"/>
    <property type="evidence" value="ECO:0007669"/>
    <property type="project" value="UniProtKB-SubCell"/>
</dbReference>
<dbReference type="InterPro" id="IPR047139">
    <property type="entry name" value="ANKZ1/VMS1"/>
</dbReference>
<comment type="subcellular location">
    <subcellularLocation>
        <location evidence="1">Cytoplasm</location>
    </subcellularLocation>
</comment>
<dbReference type="GO" id="GO:0004519">
    <property type="term" value="F:endonuclease activity"/>
    <property type="evidence" value="ECO:0007669"/>
    <property type="project" value="UniProtKB-KW"/>
</dbReference>
<proteinExistence type="inferred from homology"/>
<keyword evidence="8" id="KW-0040">ANK repeat</keyword>
<comment type="similarity">
    <text evidence="2 10">Belongs to the ANKZF1/VMS1 family.</text>
</comment>
<keyword evidence="9" id="KW-0175">Coiled coil</keyword>
<evidence type="ECO:0000256" key="10">
    <source>
        <dbReference type="PROSITE-ProRule" id="PRU01389"/>
    </source>
</evidence>
<evidence type="ECO:0000313" key="13">
    <source>
        <dbReference type="EMBL" id="OLY82473.1"/>
    </source>
</evidence>
<evidence type="ECO:0000256" key="5">
    <source>
        <dbReference type="ARBA" id="ARBA00022737"/>
    </source>
</evidence>
<dbReference type="PANTHER" id="PTHR16036:SF2">
    <property type="entry name" value="TRNA ENDONUCLEASE ANKZF1"/>
    <property type="match status" value="1"/>
</dbReference>
<gene>
    <name evidence="13" type="ORF">AYI68_g3410</name>
</gene>
<name>A0A1R0GZZ9_9FUNG</name>
<protein>
    <submittedName>
        <fullName evidence="13">Protein vms-1</fullName>
    </submittedName>
</protein>
<feature type="compositionally biased region" description="Polar residues" evidence="11">
    <location>
        <begin position="638"/>
        <end position="664"/>
    </location>
</feature>
<dbReference type="GO" id="GO:0036503">
    <property type="term" value="P:ERAD pathway"/>
    <property type="evidence" value="ECO:0007669"/>
    <property type="project" value="TreeGrafter"/>
</dbReference>
<feature type="domain" description="VLRF1" evidence="12">
    <location>
        <begin position="224"/>
        <end position="368"/>
    </location>
</feature>
<keyword evidence="14" id="KW-1185">Reference proteome</keyword>
<evidence type="ECO:0000256" key="1">
    <source>
        <dbReference type="ARBA" id="ARBA00004496"/>
    </source>
</evidence>
<evidence type="ECO:0000313" key="14">
    <source>
        <dbReference type="Proteomes" id="UP000187455"/>
    </source>
</evidence>
<keyword evidence="3 10" id="KW-0963">Cytoplasm</keyword>
<dbReference type="PROSITE" id="PS52044">
    <property type="entry name" value="VLRF1"/>
    <property type="match status" value="1"/>
</dbReference>
<evidence type="ECO:0000256" key="7">
    <source>
        <dbReference type="ARBA" id="ARBA00022801"/>
    </source>
</evidence>
<dbReference type="OrthoDB" id="429841at2759"/>
<evidence type="ECO:0000256" key="8">
    <source>
        <dbReference type="ARBA" id="ARBA00023043"/>
    </source>
</evidence>